<evidence type="ECO:0000313" key="1">
    <source>
        <dbReference type="EMBL" id="QHS88274.1"/>
    </source>
</evidence>
<sequence length="132" mass="15269">MDISLTPDIYTPSVDETGNYIDNIPPINHGLKCPCGSRKDVMFETKAKFSVHCKSSVHQKWLAILNQNKANHYTEMLKFKKIVESQQKIIAEQQLKIDLHKKELESKLHDKDIIIEFLNTKKTQVYSVNLLD</sequence>
<reference evidence="1" key="1">
    <citation type="journal article" date="2020" name="Nature">
        <title>Giant virus diversity and host interactions through global metagenomics.</title>
        <authorList>
            <person name="Schulz F."/>
            <person name="Roux S."/>
            <person name="Paez-Espino D."/>
            <person name="Jungbluth S."/>
            <person name="Walsh D.A."/>
            <person name="Denef V.J."/>
            <person name="McMahon K.D."/>
            <person name="Konstantinidis K.T."/>
            <person name="Eloe-Fadrosh E.A."/>
            <person name="Kyrpides N.C."/>
            <person name="Woyke T."/>
        </authorList>
    </citation>
    <scope>NUCLEOTIDE SEQUENCE</scope>
    <source>
        <strain evidence="1">GVMAG-M-3300010158-55</strain>
    </source>
</reference>
<dbReference type="EMBL" id="MN739095">
    <property type="protein sequence ID" value="QHS88274.1"/>
    <property type="molecule type" value="Genomic_DNA"/>
</dbReference>
<protein>
    <submittedName>
        <fullName evidence="1">Uncharacterized protein</fullName>
    </submittedName>
</protein>
<organism evidence="1">
    <name type="scientific">viral metagenome</name>
    <dbReference type="NCBI Taxonomy" id="1070528"/>
    <lineage>
        <taxon>unclassified sequences</taxon>
        <taxon>metagenomes</taxon>
        <taxon>organismal metagenomes</taxon>
    </lineage>
</organism>
<proteinExistence type="predicted"/>
<accession>A0A6C0B8V3</accession>
<dbReference type="AlphaFoldDB" id="A0A6C0B8V3"/>
<name>A0A6C0B8V3_9ZZZZ</name>